<comment type="caution">
    <text evidence="6">The sequence shown here is derived from an EMBL/GenBank/DDBJ whole genome shotgun (WGS) entry which is preliminary data.</text>
</comment>
<evidence type="ECO:0000256" key="1">
    <source>
        <dbReference type="SAM" id="MobiDB-lite"/>
    </source>
</evidence>
<feature type="transmembrane region" description="Helical" evidence="2">
    <location>
        <begin position="237"/>
        <end position="257"/>
    </location>
</feature>
<name>A0ABU4G2J9_9BACL</name>
<feature type="compositionally biased region" description="Low complexity" evidence="1">
    <location>
        <begin position="538"/>
        <end position="547"/>
    </location>
</feature>
<dbReference type="Pfam" id="PF20990">
    <property type="entry name" value="DUF2207_C"/>
    <property type="match status" value="1"/>
</dbReference>
<keyword evidence="2" id="KW-0812">Transmembrane</keyword>
<keyword evidence="7" id="KW-1185">Reference proteome</keyword>
<feature type="chain" id="PRO_5046786334" evidence="3">
    <location>
        <begin position="24"/>
        <end position="562"/>
    </location>
</feature>
<feature type="transmembrane region" description="Helical" evidence="2">
    <location>
        <begin position="426"/>
        <end position="444"/>
    </location>
</feature>
<keyword evidence="2" id="KW-0472">Membrane</keyword>
<feature type="domain" description="Predicted membrane protein YciQ-like C-terminal" evidence="5">
    <location>
        <begin position="301"/>
        <end position="466"/>
    </location>
</feature>
<keyword evidence="3" id="KW-0732">Signal</keyword>
<feature type="compositionally biased region" description="Gly residues" evidence="1">
    <location>
        <begin position="548"/>
        <end position="562"/>
    </location>
</feature>
<evidence type="ECO:0000313" key="6">
    <source>
        <dbReference type="EMBL" id="MDW0110582.1"/>
    </source>
</evidence>
<evidence type="ECO:0000256" key="3">
    <source>
        <dbReference type="SAM" id="SignalP"/>
    </source>
</evidence>
<feature type="region of interest" description="Disordered" evidence="1">
    <location>
        <begin position="538"/>
        <end position="562"/>
    </location>
</feature>
<dbReference type="InterPro" id="IPR048389">
    <property type="entry name" value="YciQ-like_C"/>
</dbReference>
<evidence type="ECO:0000259" key="4">
    <source>
        <dbReference type="Pfam" id="PF09972"/>
    </source>
</evidence>
<sequence length="562" mass="62154">MKRLIMGPLLLLLVFIFPIQAFADDFTIDGFSIDATLQTDGNVQVKEVLTYDFDGSFNGITREIYPKKGSEIQDLQAEENGKPLKIEDDDGAYKIHRKAKDETVVIQLSYTILNGIERYSDMGQFYWPFFDDRNETDFGNVSITVHPPAATDDVIAMGYHAARGKVTTESDGTAIFDLGNVSSGENADIRVGYDESLFSGAPLAGNKSIRSELLDEQQSLAAAQAKYDDRHELTGRVAPYIVGGAVLLLILIGSYALRLQQRRKQNAVQQYPEAYFVPDPVMSLPATLRYTVPQAGGPQIQTTALLDLLRKGYIEKVGEEEFRVVNRNTEYAHESLLIEWLFDEFGDGERFSYNDLDVLQGDPLVVKEDVDKFRTSQVAWESAVRDEVKENHLKGDVKGVRLLSIITGLLLIAPMIWFGIYNQPMWLFFLVLPSMALILLGIFFNPKTVKGYGISHQWEAFRKRLPTVSESDLNEQLDDEQKRAVIYGIGTKTLENNNYFKSKQTTQAIDGVPGWSYFPVGIMATHYLTSADTAVASSTSSSSSSSMPGGGVGGGGGGAGAF</sequence>
<organism evidence="6 7">
    <name type="scientific">Sporosarcina aquimarina</name>
    <dbReference type="NCBI Taxonomy" id="114975"/>
    <lineage>
        <taxon>Bacteria</taxon>
        <taxon>Bacillati</taxon>
        <taxon>Bacillota</taxon>
        <taxon>Bacilli</taxon>
        <taxon>Bacillales</taxon>
        <taxon>Caryophanaceae</taxon>
        <taxon>Sporosarcina</taxon>
    </lineage>
</organism>
<dbReference type="Proteomes" id="UP001280629">
    <property type="component" value="Unassembled WGS sequence"/>
</dbReference>
<accession>A0ABU4G2J9</accession>
<evidence type="ECO:0000313" key="7">
    <source>
        <dbReference type="Proteomes" id="UP001280629"/>
    </source>
</evidence>
<dbReference type="RefSeq" id="WP_317936141.1">
    <property type="nucleotide sequence ID" value="NZ_JAUBDH010000006.1"/>
</dbReference>
<feature type="domain" description="DUF2207" evidence="4">
    <location>
        <begin position="28"/>
        <end position="192"/>
    </location>
</feature>
<feature type="transmembrane region" description="Helical" evidence="2">
    <location>
        <begin position="399"/>
        <end position="420"/>
    </location>
</feature>
<dbReference type="Pfam" id="PF09972">
    <property type="entry name" value="DUF2207"/>
    <property type="match status" value="1"/>
</dbReference>
<gene>
    <name evidence="6" type="ORF">QT716_11100</name>
</gene>
<feature type="signal peptide" evidence="3">
    <location>
        <begin position="1"/>
        <end position="23"/>
    </location>
</feature>
<proteinExistence type="predicted"/>
<dbReference type="EMBL" id="JAUBDH010000006">
    <property type="protein sequence ID" value="MDW0110582.1"/>
    <property type="molecule type" value="Genomic_DNA"/>
</dbReference>
<reference evidence="6 7" key="1">
    <citation type="submission" date="2023-06" db="EMBL/GenBank/DDBJ databases">
        <title>Sporosarcina sp. nov., isolated from Korean traditional fermented seafood 'Jeotgal'.</title>
        <authorList>
            <person name="Yang A.-I."/>
            <person name="Shin N.-R."/>
        </authorList>
    </citation>
    <scope>NUCLEOTIDE SEQUENCE [LARGE SCALE GENOMIC DNA]</scope>
    <source>
        <strain evidence="6 7">KCTC3840</strain>
    </source>
</reference>
<evidence type="ECO:0000259" key="5">
    <source>
        <dbReference type="Pfam" id="PF20990"/>
    </source>
</evidence>
<keyword evidence="2" id="KW-1133">Transmembrane helix</keyword>
<dbReference type="InterPro" id="IPR018702">
    <property type="entry name" value="DUF2207"/>
</dbReference>
<protein>
    <submittedName>
        <fullName evidence="6">DUF2207 domain-containing protein</fullName>
    </submittedName>
</protein>
<evidence type="ECO:0000256" key="2">
    <source>
        <dbReference type="SAM" id="Phobius"/>
    </source>
</evidence>